<dbReference type="Gene3D" id="1.10.10.60">
    <property type="entry name" value="Homeodomain-like"/>
    <property type="match status" value="2"/>
</dbReference>
<evidence type="ECO:0000256" key="2">
    <source>
        <dbReference type="ARBA" id="ARBA00022737"/>
    </source>
</evidence>
<dbReference type="InterPro" id="IPR017930">
    <property type="entry name" value="Myb_dom"/>
</dbReference>
<keyword evidence="6" id="KW-0539">Nucleus</keyword>
<dbReference type="FunFam" id="1.10.10.60:FF:000015">
    <property type="entry name" value="Transcription factor RAX3"/>
    <property type="match status" value="1"/>
</dbReference>
<gene>
    <name evidence="10" type="ORF">GSMUA_46750.1</name>
</gene>
<organism evidence="10">
    <name type="scientific">Musa acuminata subsp. malaccensis</name>
    <name type="common">Wild banana</name>
    <name type="synonym">Musa malaccensis</name>
    <dbReference type="NCBI Taxonomy" id="214687"/>
    <lineage>
        <taxon>Eukaryota</taxon>
        <taxon>Viridiplantae</taxon>
        <taxon>Streptophyta</taxon>
        <taxon>Embryophyta</taxon>
        <taxon>Tracheophyta</taxon>
        <taxon>Spermatophyta</taxon>
        <taxon>Magnoliopsida</taxon>
        <taxon>Liliopsida</taxon>
        <taxon>Zingiberales</taxon>
        <taxon>Musaceae</taxon>
        <taxon>Musa</taxon>
    </lineage>
</organism>
<evidence type="ECO:0000256" key="5">
    <source>
        <dbReference type="ARBA" id="ARBA00023163"/>
    </source>
</evidence>
<dbReference type="EMBL" id="HG996473">
    <property type="protein sequence ID" value="CAG1855963.1"/>
    <property type="molecule type" value="Genomic_DNA"/>
</dbReference>
<protein>
    <submittedName>
        <fullName evidence="10">(wild Malaysian banana) hypothetical protein</fullName>
    </submittedName>
</protein>
<dbReference type="GO" id="GO:0005634">
    <property type="term" value="C:nucleus"/>
    <property type="evidence" value="ECO:0007669"/>
    <property type="project" value="UniProtKB-SubCell"/>
</dbReference>
<dbReference type="SUPFAM" id="SSF46689">
    <property type="entry name" value="Homeodomain-like"/>
    <property type="match status" value="1"/>
</dbReference>
<dbReference type="GO" id="GO:0003677">
    <property type="term" value="F:DNA binding"/>
    <property type="evidence" value="ECO:0007669"/>
    <property type="project" value="UniProtKB-KW"/>
</dbReference>
<feature type="compositionally biased region" description="Basic residues" evidence="7">
    <location>
        <begin position="136"/>
        <end position="146"/>
    </location>
</feature>
<evidence type="ECO:0000256" key="1">
    <source>
        <dbReference type="ARBA" id="ARBA00004123"/>
    </source>
</evidence>
<keyword evidence="4" id="KW-0238">DNA-binding</keyword>
<dbReference type="InterPro" id="IPR009057">
    <property type="entry name" value="Homeodomain-like_sf"/>
</dbReference>
<evidence type="ECO:0000256" key="3">
    <source>
        <dbReference type="ARBA" id="ARBA00023015"/>
    </source>
</evidence>
<feature type="domain" description="Myb-like" evidence="8">
    <location>
        <begin position="25"/>
        <end position="78"/>
    </location>
</feature>
<evidence type="ECO:0000256" key="6">
    <source>
        <dbReference type="ARBA" id="ARBA00023242"/>
    </source>
</evidence>
<dbReference type="PANTHER" id="PTHR48000:SF6">
    <property type="entry name" value="TRANSCRIPTION FACTOR MYB36"/>
    <property type="match status" value="1"/>
</dbReference>
<dbReference type="Pfam" id="PF00249">
    <property type="entry name" value="Myb_DNA-binding"/>
    <property type="match status" value="2"/>
</dbReference>
<feature type="domain" description="Myb-like" evidence="8">
    <location>
        <begin position="79"/>
        <end position="130"/>
    </location>
</feature>
<dbReference type="PANTHER" id="PTHR48000">
    <property type="entry name" value="OS09G0431300 PROTEIN"/>
    <property type="match status" value="1"/>
</dbReference>
<feature type="domain" description="HTH myb-type" evidence="9">
    <location>
        <begin position="79"/>
        <end position="134"/>
    </location>
</feature>
<feature type="domain" description="HTH myb-type" evidence="9">
    <location>
        <begin position="25"/>
        <end position="78"/>
    </location>
</feature>
<evidence type="ECO:0000256" key="4">
    <source>
        <dbReference type="ARBA" id="ARBA00023125"/>
    </source>
</evidence>
<keyword evidence="3" id="KW-0805">Transcription regulation</keyword>
<dbReference type="PROSITE" id="PS50090">
    <property type="entry name" value="MYB_LIKE"/>
    <property type="match status" value="2"/>
</dbReference>
<dbReference type="PROSITE" id="PS51294">
    <property type="entry name" value="HTH_MYB"/>
    <property type="match status" value="2"/>
</dbReference>
<dbReference type="InterPro" id="IPR001005">
    <property type="entry name" value="SANT/Myb"/>
</dbReference>
<evidence type="ECO:0000256" key="7">
    <source>
        <dbReference type="SAM" id="MobiDB-lite"/>
    </source>
</evidence>
<dbReference type="SMART" id="SM00717">
    <property type="entry name" value="SANT"/>
    <property type="match status" value="2"/>
</dbReference>
<feature type="non-terminal residue" evidence="10">
    <location>
        <position position="1"/>
    </location>
</feature>
<keyword evidence="2" id="KW-0677">Repeat</keyword>
<evidence type="ECO:0000259" key="8">
    <source>
        <dbReference type="PROSITE" id="PS50090"/>
    </source>
</evidence>
<dbReference type="AlphaFoldDB" id="A0A8D7AU26"/>
<sequence length="259" mass="29297">ERTRRQGEAPSDLTAAMGRAPCCDKANVKKGLWSTEEDAKLKSYIEQHGIGGSWISLPKKIGLRRCGKSCRLRWLNYLRPNLKHGEYSEEEDEIICRLYLTIGSSRWSLISTQLPGRTDNDIKNYWNTRLKKKLLGKQQKHHRQARRATAPQQEVKIRENGILVQLPPSEAHRSASPGMADSHGETSGSSSGFPSELDEILRFDSAAPQGLDYLYEARGMAEESSGTSTPEEESTNWDEMIPFMYPDWVHGGQEIFTMQ</sequence>
<feature type="region of interest" description="Disordered" evidence="7">
    <location>
        <begin position="136"/>
        <end position="195"/>
    </location>
</feature>
<keyword evidence="5" id="KW-0804">Transcription</keyword>
<name>A0A8D7AU26_MUSAM</name>
<accession>A0A8D7AU26</accession>
<proteinExistence type="predicted"/>
<reference evidence="10" key="1">
    <citation type="submission" date="2021-03" db="EMBL/GenBank/DDBJ databases">
        <authorList>
            <consortium name="Genoscope - CEA"/>
            <person name="William W."/>
        </authorList>
    </citation>
    <scope>NUCLEOTIDE SEQUENCE</scope>
    <source>
        <strain evidence="10">Doubled-haploid Pahang</strain>
    </source>
</reference>
<evidence type="ECO:0000259" key="9">
    <source>
        <dbReference type="PROSITE" id="PS51294"/>
    </source>
</evidence>
<evidence type="ECO:0000313" key="10">
    <source>
        <dbReference type="EMBL" id="CAG1855963.1"/>
    </source>
</evidence>
<dbReference type="CDD" id="cd00167">
    <property type="entry name" value="SANT"/>
    <property type="match status" value="2"/>
</dbReference>
<comment type="subcellular location">
    <subcellularLocation>
        <location evidence="1">Nucleus</location>
    </subcellularLocation>
</comment>